<comment type="caution">
    <text evidence="2">The sequence shown here is derived from an EMBL/GenBank/DDBJ whole genome shotgun (WGS) entry which is preliminary data.</text>
</comment>
<dbReference type="Proteomes" id="UP001223743">
    <property type="component" value="Unassembled WGS sequence"/>
</dbReference>
<dbReference type="Gene3D" id="3.30.450.40">
    <property type="match status" value="1"/>
</dbReference>
<name>A0ABU0MCE8_9HYPH</name>
<dbReference type="PANTHER" id="PTHR33121">
    <property type="entry name" value="CYCLIC DI-GMP PHOSPHODIESTERASE PDEF"/>
    <property type="match status" value="1"/>
</dbReference>
<dbReference type="RefSeq" id="WP_266284258.1">
    <property type="nucleotide sequence ID" value="NZ_JAPKNF010000004.1"/>
</dbReference>
<protein>
    <submittedName>
        <fullName evidence="2">EAL domain-containing protein (Putative c-di-GMP-specific phosphodiesterase class I)</fullName>
    </submittedName>
</protein>
<keyword evidence="3" id="KW-1185">Reference proteome</keyword>
<dbReference type="InterPro" id="IPR050706">
    <property type="entry name" value="Cyclic-di-GMP_PDE-like"/>
</dbReference>
<dbReference type="PROSITE" id="PS50883">
    <property type="entry name" value="EAL"/>
    <property type="match status" value="1"/>
</dbReference>
<dbReference type="PANTHER" id="PTHR33121:SF76">
    <property type="entry name" value="SIGNALING PROTEIN"/>
    <property type="match status" value="1"/>
</dbReference>
<dbReference type="InterPro" id="IPR001633">
    <property type="entry name" value="EAL_dom"/>
</dbReference>
<dbReference type="SUPFAM" id="SSF141868">
    <property type="entry name" value="EAL domain-like"/>
    <property type="match status" value="1"/>
</dbReference>
<dbReference type="InterPro" id="IPR003018">
    <property type="entry name" value="GAF"/>
</dbReference>
<sequence length="400" mass="44317">MTDTLPEDFLDRALSAMRQHLGMDVAYISQMKGDLTIFKKVDAPGLEHLIRPGDIRSLDDVYCRHILEGRLPELIPDTSALPLARAMPITSAVPIGSHLSVPIRDEDGTAIGMLCCLGVRPRTDLSDRDLGFIRIFADVIGHQVADNAREEWERSERTDQVRQALEDRAFSCVYQPIWDLRTFKPVGLEALVRFLPSPYRPPNEWFADAEAAGISVDLEVEVLRREMNALEVMPQDLYLSLNASPALVLSGRLAELLAPAQPERILLEITEHAIIDNYDELADALAPLRKSGIRVAIDDAGAGYSTLQHILRLAPDRIKLDMSLTRSVDTDPARRALVSAMVLFARETQAILIAEGIETRGEFETLVELGVGKGQGYFLGRPDRLVRTMQVIKSPPGALA</sequence>
<feature type="domain" description="EAL" evidence="1">
    <location>
        <begin position="154"/>
        <end position="396"/>
    </location>
</feature>
<dbReference type="Pfam" id="PF01590">
    <property type="entry name" value="GAF"/>
    <property type="match status" value="1"/>
</dbReference>
<accession>A0ABU0MCE8</accession>
<dbReference type="SUPFAM" id="SSF55781">
    <property type="entry name" value="GAF domain-like"/>
    <property type="match status" value="1"/>
</dbReference>
<dbReference type="Pfam" id="PF00563">
    <property type="entry name" value="EAL"/>
    <property type="match status" value="1"/>
</dbReference>
<dbReference type="SMART" id="SM00065">
    <property type="entry name" value="GAF"/>
    <property type="match status" value="1"/>
</dbReference>
<evidence type="ECO:0000259" key="1">
    <source>
        <dbReference type="PROSITE" id="PS50883"/>
    </source>
</evidence>
<dbReference type="EMBL" id="JAUSWJ010000001">
    <property type="protein sequence ID" value="MDQ0518637.1"/>
    <property type="molecule type" value="Genomic_DNA"/>
</dbReference>
<proteinExistence type="predicted"/>
<dbReference type="InterPro" id="IPR035919">
    <property type="entry name" value="EAL_sf"/>
</dbReference>
<reference evidence="2 3" key="1">
    <citation type="submission" date="2023-07" db="EMBL/GenBank/DDBJ databases">
        <title>Genomic Encyclopedia of Type Strains, Phase IV (KMG-IV): sequencing the most valuable type-strain genomes for metagenomic binning, comparative biology and taxonomic classification.</title>
        <authorList>
            <person name="Goeker M."/>
        </authorList>
    </citation>
    <scope>NUCLEOTIDE SEQUENCE [LARGE SCALE GENOMIC DNA]</scope>
    <source>
        <strain evidence="2 3">B1-1</strain>
    </source>
</reference>
<dbReference type="SMART" id="SM00052">
    <property type="entry name" value="EAL"/>
    <property type="match status" value="1"/>
</dbReference>
<dbReference type="InterPro" id="IPR029016">
    <property type="entry name" value="GAF-like_dom_sf"/>
</dbReference>
<evidence type="ECO:0000313" key="2">
    <source>
        <dbReference type="EMBL" id="MDQ0518637.1"/>
    </source>
</evidence>
<gene>
    <name evidence="2" type="ORF">QO015_004250</name>
</gene>
<evidence type="ECO:0000313" key="3">
    <source>
        <dbReference type="Proteomes" id="UP001223743"/>
    </source>
</evidence>
<dbReference type="Gene3D" id="3.20.20.450">
    <property type="entry name" value="EAL domain"/>
    <property type="match status" value="1"/>
</dbReference>
<organism evidence="2 3">
    <name type="scientific">Kaistia geumhonensis</name>
    <dbReference type="NCBI Taxonomy" id="410839"/>
    <lineage>
        <taxon>Bacteria</taxon>
        <taxon>Pseudomonadati</taxon>
        <taxon>Pseudomonadota</taxon>
        <taxon>Alphaproteobacteria</taxon>
        <taxon>Hyphomicrobiales</taxon>
        <taxon>Kaistiaceae</taxon>
        <taxon>Kaistia</taxon>
    </lineage>
</organism>
<dbReference type="CDD" id="cd01948">
    <property type="entry name" value="EAL"/>
    <property type="match status" value="1"/>
</dbReference>